<keyword evidence="2" id="KW-0547">Nucleotide-binding</keyword>
<proteinExistence type="inferred from homology"/>
<dbReference type="SMART" id="SM00220">
    <property type="entry name" value="S_TKc"/>
    <property type="match status" value="1"/>
</dbReference>
<evidence type="ECO:0000259" key="6">
    <source>
        <dbReference type="PROSITE" id="PS50011"/>
    </source>
</evidence>
<organism evidence="7 8">
    <name type="scientific">Edaphochlamys debaryana</name>
    <dbReference type="NCBI Taxonomy" id="47281"/>
    <lineage>
        <taxon>Eukaryota</taxon>
        <taxon>Viridiplantae</taxon>
        <taxon>Chlorophyta</taxon>
        <taxon>core chlorophytes</taxon>
        <taxon>Chlorophyceae</taxon>
        <taxon>CS clade</taxon>
        <taxon>Chlamydomonadales</taxon>
        <taxon>Chlamydomonadales incertae sedis</taxon>
        <taxon>Edaphochlamys</taxon>
    </lineage>
</organism>
<evidence type="ECO:0000313" key="7">
    <source>
        <dbReference type="EMBL" id="KAG2494787.1"/>
    </source>
</evidence>
<dbReference type="EMBL" id="JAEHOE010000028">
    <property type="protein sequence ID" value="KAG2494787.1"/>
    <property type="molecule type" value="Genomic_DNA"/>
</dbReference>
<keyword evidence="4" id="KW-0067">ATP-binding</keyword>
<protein>
    <recommendedName>
        <fullName evidence="6">Protein kinase domain-containing protein</fullName>
    </recommendedName>
</protein>
<evidence type="ECO:0000256" key="3">
    <source>
        <dbReference type="ARBA" id="ARBA00022777"/>
    </source>
</evidence>
<evidence type="ECO:0000256" key="1">
    <source>
        <dbReference type="ARBA" id="ARBA00022679"/>
    </source>
</evidence>
<keyword evidence="3" id="KW-0418">Kinase</keyword>
<dbReference type="GO" id="GO:0005524">
    <property type="term" value="F:ATP binding"/>
    <property type="evidence" value="ECO:0007669"/>
    <property type="project" value="UniProtKB-KW"/>
</dbReference>
<dbReference type="InterPro" id="IPR050339">
    <property type="entry name" value="CC_SR_Kinase"/>
</dbReference>
<feature type="domain" description="Protein kinase" evidence="6">
    <location>
        <begin position="1"/>
        <end position="193"/>
    </location>
</feature>
<keyword evidence="1" id="KW-0808">Transferase</keyword>
<dbReference type="OrthoDB" id="549060at2759"/>
<dbReference type="AlphaFoldDB" id="A0A836C0C2"/>
<dbReference type="PROSITE" id="PS00108">
    <property type="entry name" value="PROTEIN_KINASE_ST"/>
    <property type="match status" value="1"/>
</dbReference>
<evidence type="ECO:0000256" key="2">
    <source>
        <dbReference type="ARBA" id="ARBA00022741"/>
    </source>
</evidence>
<evidence type="ECO:0000313" key="8">
    <source>
        <dbReference type="Proteomes" id="UP000612055"/>
    </source>
</evidence>
<sequence>MAILMELCPGGTLADAMAQRVKRMRGKRLTRLITPVPGLRLMATQLLRAIAGIHEAGYIHQDLKPANVLLDAEGDLCIADFGVANARLANGMYNSRVAGTRQYMAPEVLALFRGRPTEHAIAPKVDIWSAGAMLAEAGWLSDNPGPHGSFTRALHDYVPEHVPADYVAFVRLLLSEAPADRPTALEALAHPWARGSDV</sequence>
<dbReference type="GO" id="GO:0004672">
    <property type="term" value="F:protein kinase activity"/>
    <property type="evidence" value="ECO:0007669"/>
    <property type="project" value="InterPro"/>
</dbReference>
<dbReference type="Proteomes" id="UP000612055">
    <property type="component" value="Unassembled WGS sequence"/>
</dbReference>
<dbReference type="GO" id="GO:0005737">
    <property type="term" value="C:cytoplasm"/>
    <property type="evidence" value="ECO:0007669"/>
    <property type="project" value="TreeGrafter"/>
</dbReference>
<dbReference type="GO" id="GO:0005634">
    <property type="term" value="C:nucleus"/>
    <property type="evidence" value="ECO:0007669"/>
    <property type="project" value="TreeGrafter"/>
</dbReference>
<comment type="caution">
    <text evidence="7">The sequence shown here is derived from an EMBL/GenBank/DDBJ whole genome shotgun (WGS) entry which is preliminary data.</text>
</comment>
<gene>
    <name evidence="7" type="ORF">HYH03_007030</name>
</gene>
<dbReference type="SUPFAM" id="SSF56112">
    <property type="entry name" value="Protein kinase-like (PK-like)"/>
    <property type="match status" value="1"/>
</dbReference>
<comment type="similarity">
    <text evidence="5">Belongs to the protein kinase superfamily. Ser/Thr protein kinase family. GCN2 subfamily.</text>
</comment>
<dbReference type="InterPro" id="IPR011009">
    <property type="entry name" value="Kinase-like_dom_sf"/>
</dbReference>
<dbReference type="InterPro" id="IPR000719">
    <property type="entry name" value="Prot_kinase_dom"/>
</dbReference>
<dbReference type="Gene3D" id="1.10.510.10">
    <property type="entry name" value="Transferase(Phosphotransferase) domain 1"/>
    <property type="match status" value="1"/>
</dbReference>
<reference evidence="7" key="1">
    <citation type="journal article" date="2020" name="bioRxiv">
        <title>Comparative genomics of Chlamydomonas.</title>
        <authorList>
            <person name="Craig R.J."/>
            <person name="Hasan A.R."/>
            <person name="Ness R.W."/>
            <person name="Keightley P.D."/>
        </authorList>
    </citation>
    <scope>NUCLEOTIDE SEQUENCE</scope>
    <source>
        <strain evidence="7">CCAP 11/70</strain>
    </source>
</reference>
<dbReference type="InterPro" id="IPR008271">
    <property type="entry name" value="Ser/Thr_kinase_AS"/>
</dbReference>
<name>A0A836C0C2_9CHLO</name>
<dbReference type="PANTHER" id="PTHR11042">
    <property type="entry name" value="EUKARYOTIC TRANSLATION INITIATION FACTOR 2-ALPHA KINASE EIF2-ALPHA KINASE -RELATED"/>
    <property type="match status" value="1"/>
</dbReference>
<dbReference type="Pfam" id="PF00069">
    <property type="entry name" value="Pkinase"/>
    <property type="match status" value="1"/>
</dbReference>
<evidence type="ECO:0000256" key="5">
    <source>
        <dbReference type="ARBA" id="ARBA00037982"/>
    </source>
</evidence>
<evidence type="ECO:0000256" key="4">
    <source>
        <dbReference type="ARBA" id="ARBA00022840"/>
    </source>
</evidence>
<accession>A0A836C0C2</accession>
<dbReference type="PROSITE" id="PS50011">
    <property type="entry name" value="PROTEIN_KINASE_DOM"/>
    <property type="match status" value="1"/>
</dbReference>
<keyword evidence="8" id="KW-1185">Reference proteome</keyword>